<name>A0AAN0T7G2_HEYCO</name>
<evidence type="ECO:0000313" key="1">
    <source>
        <dbReference type="EMBL" id="AJO23928.1"/>
    </source>
</evidence>
<sequence>MKECFRIFPDLPGPFFRFVAMVPLTGYTKRTRFVNVLFFVHFRLKKTEMSAARLPSQLNLNGKCAFLHLSSDGKD</sequence>
<accession>A0AAN0T7G2</accession>
<proteinExistence type="predicted"/>
<dbReference type="AlphaFoldDB" id="A0AAN0T7G2"/>
<organism evidence="1 2">
    <name type="scientific">Heyndrickxia coagulans</name>
    <name type="common">Weizmannia coagulans</name>
    <dbReference type="NCBI Taxonomy" id="1398"/>
    <lineage>
        <taxon>Bacteria</taxon>
        <taxon>Bacillati</taxon>
        <taxon>Bacillota</taxon>
        <taxon>Bacilli</taxon>
        <taxon>Bacillales</taxon>
        <taxon>Bacillaceae</taxon>
        <taxon>Heyndrickxia</taxon>
    </lineage>
</organism>
<gene>
    <name evidence="1" type="ORF">SB48_HM08orf05009</name>
</gene>
<keyword evidence="2" id="KW-1185">Reference proteome</keyword>
<dbReference type="Proteomes" id="UP000032024">
    <property type="component" value="Chromosome"/>
</dbReference>
<protein>
    <submittedName>
        <fullName evidence="1">Uncharacterized protein</fullName>
    </submittedName>
</protein>
<dbReference type="EMBL" id="CP010525">
    <property type="protein sequence ID" value="AJO23928.1"/>
    <property type="molecule type" value="Genomic_DNA"/>
</dbReference>
<reference evidence="2" key="1">
    <citation type="submission" date="2015-01" db="EMBL/GenBank/DDBJ databases">
        <title>Comparative genome analysis of Bacillus coagulans HM-08, Clostridium butyricum HM-68, Bacillus subtilis HM-66 and Bacillus paralicheniformis BL-09.</title>
        <authorList>
            <person name="Zhang H."/>
        </authorList>
    </citation>
    <scope>NUCLEOTIDE SEQUENCE [LARGE SCALE GENOMIC DNA]</scope>
    <source>
        <strain evidence="2">HM-08</strain>
    </source>
</reference>
<evidence type="ECO:0000313" key="2">
    <source>
        <dbReference type="Proteomes" id="UP000032024"/>
    </source>
</evidence>